<dbReference type="EMBL" id="JAWQEG010001472">
    <property type="protein sequence ID" value="KAK3879250.1"/>
    <property type="molecule type" value="Genomic_DNA"/>
</dbReference>
<comment type="similarity">
    <text evidence="2">Belongs to the glutamate-gated ion channel (TC 1.A.10.1) family.</text>
</comment>
<dbReference type="AlphaFoldDB" id="A0AAE1KRA4"/>
<evidence type="ECO:0000256" key="8">
    <source>
        <dbReference type="ARBA" id="ARBA00023136"/>
    </source>
</evidence>
<comment type="caution">
    <text evidence="15">The sequence shown here is derived from an EMBL/GenBank/DDBJ whole genome shotgun (WGS) entry which is preliminary data.</text>
</comment>
<keyword evidence="11" id="KW-1071">Ligand-gated ion channel</keyword>
<dbReference type="PANTHER" id="PTHR42643">
    <property type="entry name" value="IONOTROPIC RECEPTOR 20A-RELATED"/>
    <property type="match status" value="1"/>
</dbReference>
<name>A0AAE1KRA4_PETCI</name>
<keyword evidence="16" id="KW-1185">Reference proteome</keyword>
<dbReference type="PANTHER" id="PTHR42643:SF24">
    <property type="entry name" value="IONOTROPIC RECEPTOR 60A"/>
    <property type="match status" value="1"/>
</dbReference>
<keyword evidence="5" id="KW-0812">Transmembrane</keyword>
<evidence type="ECO:0000256" key="7">
    <source>
        <dbReference type="ARBA" id="ARBA00023065"/>
    </source>
</evidence>
<feature type="domain" description="Ionotropic glutamate receptor C-terminal" evidence="13">
    <location>
        <begin position="6"/>
        <end position="315"/>
    </location>
</feature>
<evidence type="ECO:0000256" key="6">
    <source>
        <dbReference type="ARBA" id="ARBA00022989"/>
    </source>
</evidence>
<evidence type="ECO:0008006" key="17">
    <source>
        <dbReference type="Google" id="ProtNLM"/>
    </source>
</evidence>
<reference evidence="15" key="1">
    <citation type="submission" date="2023-10" db="EMBL/GenBank/DDBJ databases">
        <title>Genome assemblies of two species of porcelain crab, Petrolisthes cinctipes and Petrolisthes manimaculis (Anomura: Porcellanidae).</title>
        <authorList>
            <person name="Angst P."/>
        </authorList>
    </citation>
    <scope>NUCLEOTIDE SEQUENCE</scope>
    <source>
        <strain evidence="15">PB745_01</strain>
        <tissue evidence="15">Gill</tissue>
    </source>
</reference>
<keyword evidence="8" id="KW-0472">Membrane</keyword>
<evidence type="ECO:0000256" key="12">
    <source>
        <dbReference type="ARBA" id="ARBA00023303"/>
    </source>
</evidence>
<proteinExistence type="inferred from homology"/>
<dbReference type="InterPro" id="IPR019594">
    <property type="entry name" value="Glu/Gly-bd"/>
</dbReference>
<keyword evidence="6" id="KW-1133">Transmembrane helix</keyword>
<accession>A0AAE1KRA4</accession>
<dbReference type="Proteomes" id="UP001286313">
    <property type="component" value="Unassembled WGS sequence"/>
</dbReference>
<evidence type="ECO:0000256" key="9">
    <source>
        <dbReference type="ARBA" id="ARBA00023170"/>
    </source>
</evidence>
<keyword evidence="3" id="KW-0813">Transport</keyword>
<keyword evidence="4" id="KW-1003">Cell membrane</keyword>
<evidence type="ECO:0000256" key="11">
    <source>
        <dbReference type="ARBA" id="ARBA00023286"/>
    </source>
</evidence>
<keyword evidence="12" id="KW-0407">Ion channel</keyword>
<gene>
    <name evidence="15" type="ORF">Pcinc_016161</name>
</gene>
<dbReference type="SMART" id="SM00079">
    <property type="entry name" value="PBPe"/>
    <property type="match status" value="1"/>
</dbReference>
<keyword evidence="9" id="KW-0675">Receptor</keyword>
<comment type="subcellular location">
    <subcellularLocation>
        <location evidence="1">Cell membrane</location>
        <topology evidence="1">Multi-pass membrane protein</topology>
    </subcellularLocation>
</comment>
<keyword evidence="7" id="KW-0406">Ion transport</keyword>
<feature type="domain" description="Ionotropic glutamate receptor L-glutamate and glycine-binding" evidence="14">
    <location>
        <begin position="16"/>
        <end position="79"/>
    </location>
</feature>
<keyword evidence="10" id="KW-0325">Glycoprotein</keyword>
<evidence type="ECO:0000259" key="14">
    <source>
        <dbReference type="SMART" id="SM00918"/>
    </source>
</evidence>
<protein>
    <recommendedName>
        <fullName evidence="17">Ionotropic glutamate receptor L-glutamate and glycine-binding domain-containing protein</fullName>
    </recommendedName>
</protein>
<evidence type="ECO:0000259" key="13">
    <source>
        <dbReference type="SMART" id="SM00079"/>
    </source>
</evidence>
<dbReference type="Gene3D" id="3.40.190.10">
    <property type="entry name" value="Periplasmic binding protein-like II"/>
    <property type="match status" value="1"/>
</dbReference>
<dbReference type="InterPro" id="IPR052192">
    <property type="entry name" value="Insect_Ionotropic_Sensory_Rcpt"/>
</dbReference>
<sequence>NFYGHELRVVTLVYEPFSCYDKSVDGTITPSGHCVDNNMLASLANTLNFTYVFLEPEDGQWGHRLENGSYTGVIGTVERLEADFSLNIAITQDREEVVDCTVGYHVEPITFTTSKPRLLNQALALIRPFSPGVWAAFVALLILAGPVYYALSHLSTIQYHTCLLLRLLHTHHHHHHHSPRLVSSCLVLGSTHPIRFLVGHRGHRSGGLPAAENVQGSTVSAGVPRPTALPVPRPLHHQGQGYQFAFITWRTYLEDRIAVRFTSAGGERQLHVATGDIFPVELGWALTPGCPYTHAFNAAIRTMIEAGLISKWLRDLINDPKRRVEGQEGEDGDVENTTVGGIQALGLDHLQGAFFILLMGCCLACLSFSCEVMKHKRVWVPAEQSASLPMDLVPSSVPPRANPTLLYPAVPTHTPSSLMSSLDTLCS</sequence>
<evidence type="ECO:0000256" key="2">
    <source>
        <dbReference type="ARBA" id="ARBA00008685"/>
    </source>
</evidence>
<dbReference type="SMART" id="SM00918">
    <property type="entry name" value="Lig_chan-Glu_bd"/>
    <property type="match status" value="1"/>
</dbReference>
<dbReference type="GO" id="GO:0015276">
    <property type="term" value="F:ligand-gated monoatomic ion channel activity"/>
    <property type="evidence" value="ECO:0007669"/>
    <property type="project" value="InterPro"/>
</dbReference>
<dbReference type="SUPFAM" id="SSF53850">
    <property type="entry name" value="Periplasmic binding protein-like II"/>
    <property type="match status" value="1"/>
</dbReference>
<evidence type="ECO:0000313" key="16">
    <source>
        <dbReference type="Proteomes" id="UP001286313"/>
    </source>
</evidence>
<evidence type="ECO:0000256" key="3">
    <source>
        <dbReference type="ARBA" id="ARBA00022448"/>
    </source>
</evidence>
<dbReference type="InterPro" id="IPR001320">
    <property type="entry name" value="Iontro_rcpt_C"/>
</dbReference>
<evidence type="ECO:0000256" key="5">
    <source>
        <dbReference type="ARBA" id="ARBA00022692"/>
    </source>
</evidence>
<dbReference type="GO" id="GO:0050906">
    <property type="term" value="P:detection of stimulus involved in sensory perception"/>
    <property type="evidence" value="ECO:0007669"/>
    <property type="project" value="UniProtKB-ARBA"/>
</dbReference>
<organism evidence="15 16">
    <name type="scientific">Petrolisthes cinctipes</name>
    <name type="common">Flat porcelain crab</name>
    <dbReference type="NCBI Taxonomy" id="88211"/>
    <lineage>
        <taxon>Eukaryota</taxon>
        <taxon>Metazoa</taxon>
        <taxon>Ecdysozoa</taxon>
        <taxon>Arthropoda</taxon>
        <taxon>Crustacea</taxon>
        <taxon>Multicrustacea</taxon>
        <taxon>Malacostraca</taxon>
        <taxon>Eumalacostraca</taxon>
        <taxon>Eucarida</taxon>
        <taxon>Decapoda</taxon>
        <taxon>Pleocyemata</taxon>
        <taxon>Anomura</taxon>
        <taxon>Galatheoidea</taxon>
        <taxon>Porcellanidae</taxon>
        <taxon>Petrolisthes</taxon>
    </lineage>
</organism>
<evidence type="ECO:0000256" key="4">
    <source>
        <dbReference type="ARBA" id="ARBA00022475"/>
    </source>
</evidence>
<dbReference type="GO" id="GO:0005886">
    <property type="term" value="C:plasma membrane"/>
    <property type="evidence" value="ECO:0007669"/>
    <property type="project" value="UniProtKB-SubCell"/>
</dbReference>
<feature type="non-terminal residue" evidence="15">
    <location>
        <position position="1"/>
    </location>
</feature>
<evidence type="ECO:0000313" key="15">
    <source>
        <dbReference type="EMBL" id="KAK3879250.1"/>
    </source>
</evidence>
<evidence type="ECO:0000256" key="1">
    <source>
        <dbReference type="ARBA" id="ARBA00004651"/>
    </source>
</evidence>
<evidence type="ECO:0000256" key="10">
    <source>
        <dbReference type="ARBA" id="ARBA00023180"/>
    </source>
</evidence>
<dbReference type="Pfam" id="PF10613">
    <property type="entry name" value="Lig_chan-Glu_bd"/>
    <property type="match status" value="1"/>
</dbReference>